<protein>
    <submittedName>
        <fullName evidence="1">Uncharacterized protein</fullName>
    </submittedName>
</protein>
<gene>
    <name evidence="1" type="ORF">S01H4_54644</name>
</gene>
<comment type="caution">
    <text evidence="1">The sequence shown here is derived from an EMBL/GenBank/DDBJ whole genome shotgun (WGS) entry which is preliminary data.</text>
</comment>
<name>X1F1H7_9ZZZZ</name>
<dbReference type="AlphaFoldDB" id="X1F1H7"/>
<sequence>MCENITLSVREQESLRVRGWKGRAKGKGVRWRMLRDTVSVVSLEWLTSYQVETSMIRIWGLTRKKTKELIEELVEMGDLNVEKDDKTKDMKYHLSPGSVSFWLGPQGLKAIPAGIVQAVSISKRAGPSEA</sequence>
<evidence type="ECO:0000313" key="1">
    <source>
        <dbReference type="EMBL" id="GAH14668.1"/>
    </source>
</evidence>
<accession>X1F1H7</accession>
<reference evidence="1" key="1">
    <citation type="journal article" date="2014" name="Front. Microbiol.">
        <title>High frequency of phylogenetically diverse reductive dehalogenase-homologous genes in deep subseafloor sedimentary metagenomes.</title>
        <authorList>
            <person name="Kawai M."/>
            <person name="Futagami T."/>
            <person name="Toyoda A."/>
            <person name="Takaki Y."/>
            <person name="Nishi S."/>
            <person name="Hori S."/>
            <person name="Arai W."/>
            <person name="Tsubouchi T."/>
            <person name="Morono Y."/>
            <person name="Uchiyama I."/>
            <person name="Ito T."/>
            <person name="Fujiyama A."/>
            <person name="Inagaki F."/>
            <person name="Takami H."/>
        </authorList>
    </citation>
    <scope>NUCLEOTIDE SEQUENCE</scope>
    <source>
        <strain evidence="1">Expedition CK06-06</strain>
    </source>
</reference>
<dbReference type="EMBL" id="BART01031461">
    <property type="protein sequence ID" value="GAH14668.1"/>
    <property type="molecule type" value="Genomic_DNA"/>
</dbReference>
<proteinExistence type="predicted"/>
<organism evidence="1">
    <name type="scientific">marine sediment metagenome</name>
    <dbReference type="NCBI Taxonomy" id="412755"/>
    <lineage>
        <taxon>unclassified sequences</taxon>
        <taxon>metagenomes</taxon>
        <taxon>ecological metagenomes</taxon>
    </lineage>
</organism>